<gene>
    <name evidence="2" type="ORF">MKK02DRAFT_39178</name>
</gene>
<feature type="region of interest" description="Disordered" evidence="1">
    <location>
        <begin position="1"/>
        <end position="20"/>
    </location>
</feature>
<keyword evidence="3" id="KW-1185">Reference proteome</keyword>
<name>A0AA38H617_9TREE</name>
<sequence length="294" mass="32522">MEGEAGTWNELPLRKDDGTTGISPHSHIAASTTYGEFLANFRPGRDHLYKAVPVDERTGSKVYDENAKDRGDLASLRREDTAAGGSMINGVAPGEPDDASRWSVPVVRAAFSRAVDKSRQDSFDEGYVTSDKEEGWATDEEAEATKMGIVRKEKDAKAAPRTGPRPTYVEPPPLTAPLSRVWADMLRRNDVAIKFGCPAKAAADRRSRPESASIEAANDWRSSAEAIERRILDEARVYTSKLQSVQGIYAPAFYGLWSFELAEGRVYMMVLEQLHPLKQEGIDLARPVQPLWVQ</sequence>
<accession>A0AA38H617</accession>
<evidence type="ECO:0000313" key="2">
    <source>
        <dbReference type="EMBL" id="KAI9633199.1"/>
    </source>
</evidence>
<dbReference type="RefSeq" id="XP_052942976.1">
    <property type="nucleotide sequence ID" value="XM_053090471.1"/>
</dbReference>
<comment type="caution">
    <text evidence="2">The sequence shown here is derived from an EMBL/GenBank/DDBJ whole genome shotgun (WGS) entry which is preliminary data.</text>
</comment>
<dbReference type="EMBL" id="JAKWFO010000011">
    <property type="protein sequence ID" value="KAI9633199.1"/>
    <property type="molecule type" value="Genomic_DNA"/>
</dbReference>
<protein>
    <submittedName>
        <fullName evidence="2">Uncharacterized protein</fullName>
    </submittedName>
</protein>
<proteinExistence type="predicted"/>
<dbReference type="AlphaFoldDB" id="A0AA38H617"/>
<reference evidence="2" key="1">
    <citation type="journal article" date="2022" name="G3 (Bethesda)">
        <title>High quality genome of the basidiomycete yeast Dioszegia hungarica PDD-24b-2 isolated from cloud water.</title>
        <authorList>
            <person name="Jarrige D."/>
            <person name="Haridas S."/>
            <person name="Bleykasten-Grosshans C."/>
            <person name="Joly M."/>
            <person name="Nadalig T."/>
            <person name="Sancelme M."/>
            <person name="Vuilleumier S."/>
            <person name="Grigoriev I.V."/>
            <person name="Amato P."/>
            <person name="Bringel F."/>
        </authorList>
    </citation>
    <scope>NUCLEOTIDE SEQUENCE</scope>
    <source>
        <strain evidence="2">PDD-24b-2</strain>
    </source>
</reference>
<dbReference type="Proteomes" id="UP001164286">
    <property type="component" value="Unassembled WGS sequence"/>
</dbReference>
<organism evidence="2 3">
    <name type="scientific">Dioszegia hungarica</name>
    <dbReference type="NCBI Taxonomy" id="4972"/>
    <lineage>
        <taxon>Eukaryota</taxon>
        <taxon>Fungi</taxon>
        <taxon>Dikarya</taxon>
        <taxon>Basidiomycota</taxon>
        <taxon>Agaricomycotina</taxon>
        <taxon>Tremellomycetes</taxon>
        <taxon>Tremellales</taxon>
        <taxon>Bulleribasidiaceae</taxon>
        <taxon>Dioszegia</taxon>
    </lineage>
</organism>
<evidence type="ECO:0000256" key="1">
    <source>
        <dbReference type="SAM" id="MobiDB-lite"/>
    </source>
</evidence>
<evidence type="ECO:0000313" key="3">
    <source>
        <dbReference type="Proteomes" id="UP001164286"/>
    </source>
</evidence>
<dbReference type="GeneID" id="77729676"/>